<reference evidence="6 7" key="1">
    <citation type="submission" date="2009-11" db="EMBL/GenBank/DDBJ databases">
        <title>Annotation of Allomyces macrogynus ATCC 38327.</title>
        <authorList>
            <consortium name="The Broad Institute Genome Sequencing Platform"/>
            <person name="Russ C."/>
            <person name="Cuomo C."/>
            <person name="Burger G."/>
            <person name="Gray M.W."/>
            <person name="Holland P.W.H."/>
            <person name="King N."/>
            <person name="Lang F.B.F."/>
            <person name="Roger A.J."/>
            <person name="Ruiz-Trillo I."/>
            <person name="Young S.K."/>
            <person name="Zeng Q."/>
            <person name="Gargeya S."/>
            <person name="Fitzgerald M."/>
            <person name="Haas B."/>
            <person name="Abouelleil A."/>
            <person name="Alvarado L."/>
            <person name="Arachchi H.M."/>
            <person name="Berlin A."/>
            <person name="Chapman S.B."/>
            <person name="Gearin G."/>
            <person name="Goldberg J."/>
            <person name="Griggs A."/>
            <person name="Gujja S."/>
            <person name="Hansen M."/>
            <person name="Heiman D."/>
            <person name="Howarth C."/>
            <person name="Larimer J."/>
            <person name="Lui A."/>
            <person name="MacDonald P.J.P."/>
            <person name="McCowen C."/>
            <person name="Montmayeur A."/>
            <person name="Murphy C."/>
            <person name="Neiman D."/>
            <person name="Pearson M."/>
            <person name="Priest M."/>
            <person name="Roberts A."/>
            <person name="Saif S."/>
            <person name="Shea T."/>
            <person name="Sisk P."/>
            <person name="Stolte C."/>
            <person name="Sykes S."/>
            <person name="Wortman J."/>
            <person name="Nusbaum C."/>
            <person name="Birren B."/>
        </authorList>
    </citation>
    <scope>NUCLEOTIDE SEQUENCE [LARGE SCALE GENOMIC DNA]</scope>
    <source>
        <strain evidence="6 7">ATCC 38327</strain>
    </source>
</reference>
<dbReference type="GO" id="GO:0005739">
    <property type="term" value="C:mitochondrion"/>
    <property type="evidence" value="ECO:0007669"/>
    <property type="project" value="TreeGrafter"/>
</dbReference>
<dbReference type="GO" id="GO:0032543">
    <property type="term" value="P:mitochondrial translation"/>
    <property type="evidence" value="ECO:0007669"/>
    <property type="project" value="TreeGrafter"/>
</dbReference>
<name>A0A0L0SSY6_ALLM3</name>
<evidence type="ECO:0000313" key="7">
    <source>
        <dbReference type="Proteomes" id="UP000054350"/>
    </source>
</evidence>
<dbReference type="Proteomes" id="UP000054350">
    <property type="component" value="Unassembled WGS sequence"/>
</dbReference>
<gene>
    <name evidence="6" type="ORF">AMAG_09680</name>
</gene>
<keyword evidence="7" id="KW-1185">Reference proteome</keyword>
<dbReference type="GO" id="GO:0070681">
    <property type="term" value="P:glutaminyl-tRNAGln biosynthesis via transamidation"/>
    <property type="evidence" value="ECO:0007669"/>
    <property type="project" value="TreeGrafter"/>
</dbReference>
<evidence type="ECO:0000259" key="5">
    <source>
        <dbReference type="Pfam" id="PF02934"/>
    </source>
</evidence>
<dbReference type="Pfam" id="PF02934">
    <property type="entry name" value="GatB_N"/>
    <property type="match status" value="2"/>
</dbReference>
<dbReference type="STRING" id="578462.A0A0L0SSY6"/>
<accession>A0A0L0SSY6</accession>
<dbReference type="OrthoDB" id="1722066at2759"/>
<dbReference type="GO" id="GO:0050567">
    <property type="term" value="F:glutaminyl-tRNA synthase (glutamine-hydrolyzing) activity"/>
    <property type="evidence" value="ECO:0007669"/>
    <property type="project" value="TreeGrafter"/>
</dbReference>
<evidence type="ECO:0000256" key="3">
    <source>
        <dbReference type="ARBA" id="ARBA00022840"/>
    </source>
</evidence>
<keyword evidence="3" id="KW-0067">ATP-binding</keyword>
<evidence type="ECO:0000256" key="4">
    <source>
        <dbReference type="ARBA" id="ARBA00022917"/>
    </source>
</evidence>
<dbReference type="GO" id="GO:0030956">
    <property type="term" value="C:glutamyl-tRNA(Gln) amidotransferase complex"/>
    <property type="evidence" value="ECO:0007669"/>
    <property type="project" value="TreeGrafter"/>
</dbReference>
<dbReference type="GO" id="GO:0005524">
    <property type="term" value="F:ATP binding"/>
    <property type="evidence" value="ECO:0007669"/>
    <property type="project" value="UniProtKB-KW"/>
</dbReference>
<keyword evidence="1" id="KW-0436">Ligase</keyword>
<dbReference type="InterPro" id="IPR017959">
    <property type="entry name" value="Asn/Gln-tRNA_amidoTrfase_suB/E"/>
</dbReference>
<dbReference type="AlphaFoldDB" id="A0A0L0SSY6"/>
<dbReference type="SUPFAM" id="SSF55931">
    <property type="entry name" value="Glutamine synthetase/guanido kinase"/>
    <property type="match status" value="1"/>
</dbReference>
<dbReference type="InterPro" id="IPR006075">
    <property type="entry name" value="Asn/Gln-tRNA_Trfase_suB/E_cat"/>
</dbReference>
<evidence type="ECO:0000313" key="6">
    <source>
        <dbReference type="EMBL" id="KNE65698.1"/>
    </source>
</evidence>
<reference evidence="7" key="2">
    <citation type="submission" date="2009-11" db="EMBL/GenBank/DDBJ databases">
        <title>The Genome Sequence of Allomyces macrogynus strain ATCC 38327.</title>
        <authorList>
            <consortium name="The Broad Institute Genome Sequencing Platform"/>
            <person name="Russ C."/>
            <person name="Cuomo C."/>
            <person name="Shea T."/>
            <person name="Young S.K."/>
            <person name="Zeng Q."/>
            <person name="Koehrsen M."/>
            <person name="Haas B."/>
            <person name="Borodovsky M."/>
            <person name="Guigo R."/>
            <person name="Alvarado L."/>
            <person name="Berlin A."/>
            <person name="Borenstein D."/>
            <person name="Chen Z."/>
            <person name="Engels R."/>
            <person name="Freedman E."/>
            <person name="Gellesch M."/>
            <person name="Goldberg J."/>
            <person name="Griggs A."/>
            <person name="Gujja S."/>
            <person name="Heiman D."/>
            <person name="Hepburn T."/>
            <person name="Howarth C."/>
            <person name="Jen D."/>
            <person name="Larson L."/>
            <person name="Lewis B."/>
            <person name="Mehta T."/>
            <person name="Park D."/>
            <person name="Pearson M."/>
            <person name="Roberts A."/>
            <person name="Saif S."/>
            <person name="Shenoy N."/>
            <person name="Sisk P."/>
            <person name="Stolte C."/>
            <person name="Sykes S."/>
            <person name="Walk T."/>
            <person name="White J."/>
            <person name="Yandava C."/>
            <person name="Burger G."/>
            <person name="Gray M.W."/>
            <person name="Holland P.W.H."/>
            <person name="King N."/>
            <person name="Lang F.B.F."/>
            <person name="Roger A.J."/>
            <person name="Ruiz-Trillo I."/>
            <person name="Lander E."/>
            <person name="Nusbaum C."/>
        </authorList>
    </citation>
    <scope>NUCLEOTIDE SEQUENCE [LARGE SCALE GENOMIC DNA]</scope>
    <source>
        <strain evidence="7">ATCC 38327</strain>
    </source>
</reference>
<keyword evidence="2" id="KW-0547">Nucleotide-binding</keyword>
<dbReference type="PANTHER" id="PTHR11659">
    <property type="entry name" value="GLUTAMYL-TRNA GLN AMIDOTRANSFERASE SUBUNIT B MITOCHONDRIAL AND PROKARYOTIC PET112-RELATED"/>
    <property type="match status" value="1"/>
</dbReference>
<organism evidence="6 7">
    <name type="scientific">Allomyces macrogynus (strain ATCC 38327)</name>
    <name type="common">Allomyces javanicus var. macrogynus</name>
    <dbReference type="NCBI Taxonomy" id="578462"/>
    <lineage>
        <taxon>Eukaryota</taxon>
        <taxon>Fungi</taxon>
        <taxon>Fungi incertae sedis</taxon>
        <taxon>Blastocladiomycota</taxon>
        <taxon>Blastocladiomycetes</taxon>
        <taxon>Blastocladiales</taxon>
        <taxon>Blastocladiaceae</taxon>
        <taxon>Allomyces</taxon>
    </lineage>
</organism>
<keyword evidence="4" id="KW-0648">Protein biosynthesis</keyword>
<dbReference type="VEuPathDB" id="FungiDB:AMAG_09680"/>
<dbReference type="EMBL" id="GG745348">
    <property type="protein sequence ID" value="KNE65698.1"/>
    <property type="molecule type" value="Genomic_DNA"/>
</dbReference>
<feature type="domain" description="Aspartyl/Glutamyl-tRNA(Gln) amidotransferase subunit B/E catalytic" evidence="5">
    <location>
        <begin position="95"/>
        <end position="221"/>
    </location>
</feature>
<dbReference type="PANTHER" id="PTHR11659:SF0">
    <property type="entry name" value="GLUTAMYL-TRNA(GLN) AMIDOTRANSFERASE SUBUNIT B, MITOCHONDRIAL"/>
    <property type="match status" value="1"/>
</dbReference>
<evidence type="ECO:0000256" key="1">
    <source>
        <dbReference type="ARBA" id="ARBA00022598"/>
    </source>
</evidence>
<evidence type="ECO:0000256" key="2">
    <source>
        <dbReference type="ARBA" id="ARBA00022741"/>
    </source>
</evidence>
<proteinExistence type="predicted"/>
<sequence>MAPVANLRVRPVIGLEFHAQIASRVKLFSPMTTNYFGQPPNCAVAQFDLALPGAMPVLNREPVVLALATALALDCTIPPVSRFERKHYLYPDLRARSPQEAAALVKALQAILRTLGSCDANLEEGSLRVDVNVSVAADEAQMSSERVEIKNIATVSGLVAALEFEITRQTALLATGTRGSRETRGFDPATQQTFPLRAKESARDYRFAADADLPPLHIRPTEIDAVRAALPPLPAARHEALATQFPSLTHDQLQWLLDGCPLLDSAAIADEQSRARSRYARALQGVESQEVEGEVEWTNRCVGEGAMAASPRKPGLKVDKYATWVVGQVLARSKGRADPQVAQAVVAGLVAEGSA</sequence>
<dbReference type="eggNOG" id="KOG2438">
    <property type="taxonomic scope" value="Eukaryota"/>
</dbReference>
<feature type="domain" description="Aspartyl/Glutamyl-tRNA(Gln) amidotransferase subunit B/E catalytic" evidence="5">
    <location>
        <begin position="12"/>
        <end position="93"/>
    </location>
</feature>
<protein>
    <recommendedName>
        <fullName evidence="5">Aspartyl/Glutamyl-tRNA(Gln) amidotransferase subunit B/E catalytic domain-containing protein</fullName>
    </recommendedName>
</protein>
<dbReference type="InterPro" id="IPR014746">
    <property type="entry name" value="Gln_synth/guanido_kin_cat_dom"/>
</dbReference>